<dbReference type="Gene3D" id="3.20.20.140">
    <property type="entry name" value="Metal-dependent hydrolases"/>
    <property type="match status" value="1"/>
</dbReference>
<dbReference type="InterPro" id="IPR052358">
    <property type="entry name" value="Aro_Compnd_Degr_Hydrolases"/>
</dbReference>
<accession>A0ABR4J6M5</accession>
<dbReference type="PANTHER" id="PTHR35563">
    <property type="entry name" value="BARREL METAL-DEPENDENT HYDROLASE, PUTATIVE (AFU_ORTHOLOGUE AFUA_1G16240)-RELATED"/>
    <property type="match status" value="1"/>
</dbReference>
<proteinExistence type="predicted"/>
<gene>
    <name evidence="1" type="ORF">BJY01DRAFT_238726</name>
</gene>
<keyword evidence="2" id="KW-1185">Reference proteome</keyword>
<dbReference type="EMBL" id="JBFXLU010000199">
    <property type="protein sequence ID" value="KAL2835595.1"/>
    <property type="molecule type" value="Genomic_DNA"/>
</dbReference>
<evidence type="ECO:0000313" key="2">
    <source>
        <dbReference type="Proteomes" id="UP001610446"/>
    </source>
</evidence>
<dbReference type="SUPFAM" id="SSF51556">
    <property type="entry name" value="Metallo-dependent hydrolases"/>
    <property type="match status" value="1"/>
</dbReference>
<protein>
    <recommendedName>
        <fullName evidence="3">Amidohydrolase-related domain-containing protein</fullName>
    </recommendedName>
</protein>
<sequence length="224" mass="25243">MAHSHRVHQPYAISSNTIPELAVSRSNVRVTWEMSPSPFKTDCTVLMRCLEELRDQGGRAYALGVWGIRLNFRAYGKENAARAQRIRHSPGWVVIQLFVPGWVTNLGGMLGSSKSCPPIYKTIHSNNQDFTSLIRLAREAKVYVEISGLYRTSTRTTSPFAREIPNQCAWGSDWPHIVKEAFRVIDNRGILANLSEWVGWGACLGEGYEGESREDISVTVVFWD</sequence>
<dbReference type="PANTHER" id="PTHR35563:SF2">
    <property type="entry name" value="BARREL METAL-DEPENDENT HYDROLASE, PUTATIVE (AFU_ORTHOLOGUE AFUA_1G16240)-RELATED"/>
    <property type="match status" value="1"/>
</dbReference>
<organism evidence="1 2">
    <name type="scientific">Aspergillus pseudoustus</name>
    <dbReference type="NCBI Taxonomy" id="1810923"/>
    <lineage>
        <taxon>Eukaryota</taxon>
        <taxon>Fungi</taxon>
        <taxon>Dikarya</taxon>
        <taxon>Ascomycota</taxon>
        <taxon>Pezizomycotina</taxon>
        <taxon>Eurotiomycetes</taxon>
        <taxon>Eurotiomycetidae</taxon>
        <taxon>Eurotiales</taxon>
        <taxon>Aspergillaceae</taxon>
        <taxon>Aspergillus</taxon>
        <taxon>Aspergillus subgen. Nidulantes</taxon>
    </lineage>
</organism>
<dbReference type="Proteomes" id="UP001610446">
    <property type="component" value="Unassembled WGS sequence"/>
</dbReference>
<reference evidence="1 2" key="1">
    <citation type="submission" date="2024-07" db="EMBL/GenBank/DDBJ databases">
        <title>Section-level genome sequencing and comparative genomics of Aspergillus sections Usti and Cavernicolus.</title>
        <authorList>
            <consortium name="Lawrence Berkeley National Laboratory"/>
            <person name="Nybo J.L."/>
            <person name="Vesth T.C."/>
            <person name="Theobald S."/>
            <person name="Frisvad J.C."/>
            <person name="Larsen T.O."/>
            <person name="Kjaerboelling I."/>
            <person name="Rothschild-Mancinelli K."/>
            <person name="Lyhne E.K."/>
            <person name="Kogle M.E."/>
            <person name="Barry K."/>
            <person name="Clum A."/>
            <person name="Na H."/>
            <person name="Ledsgaard L."/>
            <person name="Lin J."/>
            <person name="Lipzen A."/>
            <person name="Kuo A."/>
            <person name="Riley R."/>
            <person name="Mondo S."/>
            <person name="Labutti K."/>
            <person name="Haridas S."/>
            <person name="Pangalinan J."/>
            <person name="Salamov A.A."/>
            <person name="Simmons B.A."/>
            <person name="Magnuson J.K."/>
            <person name="Chen J."/>
            <person name="Drula E."/>
            <person name="Henrissat B."/>
            <person name="Wiebenga A."/>
            <person name="Lubbers R.J."/>
            <person name="Gomes A.C."/>
            <person name="Makela M.R."/>
            <person name="Stajich J."/>
            <person name="Grigoriev I.V."/>
            <person name="Mortensen U.H."/>
            <person name="De Vries R.P."/>
            <person name="Baker S.E."/>
            <person name="Andersen M.R."/>
        </authorList>
    </citation>
    <scope>NUCLEOTIDE SEQUENCE [LARGE SCALE GENOMIC DNA]</scope>
    <source>
        <strain evidence="1 2">CBS 123904</strain>
    </source>
</reference>
<dbReference type="InterPro" id="IPR032466">
    <property type="entry name" value="Metal_Hydrolase"/>
</dbReference>
<name>A0ABR4J6M5_9EURO</name>
<comment type="caution">
    <text evidence="1">The sequence shown here is derived from an EMBL/GenBank/DDBJ whole genome shotgun (WGS) entry which is preliminary data.</text>
</comment>
<evidence type="ECO:0000313" key="1">
    <source>
        <dbReference type="EMBL" id="KAL2835595.1"/>
    </source>
</evidence>
<evidence type="ECO:0008006" key="3">
    <source>
        <dbReference type="Google" id="ProtNLM"/>
    </source>
</evidence>